<proteinExistence type="predicted"/>
<accession>A0ABZ2IB19</accession>
<name>A0ABZ2IB19_9CAUL</name>
<evidence type="ECO:0000313" key="1">
    <source>
        <dbReference type="EMBL" id="WWT54827.1"/>
    </source>
</evidence>
<dbReference type="Proteomes" id="UP001363460">
    <property type="component" value="Chromosome"/>
</dbReference>
<gene>
    <name evidence="1" type="ORF">V8J38_16490</name>
</gene>
<sequence length="144" mass="15351">MTSALSFADAAAMRAALAGNDEGPLVVIELRPPCPSERIEISGGFDGPDPIHVVKSLCRALERGPGALFAVVDPNARDLRGDAARCYVLNAAEQRVARICGLSFAYVNVAASALVNRNWRPGQNRDCVDRECVSPAMDDREAAI</sequence>
<dbReference type="RefSeq" id="WP_338577236.1">
    <property type="nucleotide sequence ID" value="NZ_CP146369.1"/>
</dbReference>
<evidence type="ECO:0000313" key="2">
    <source>
        <dbReference type="Proteomes" id="UP001363460"/>
    </source>
</evidence>
<organism evidence="1 2">
    <name type="scientific">Brevundimonas olei</name>
    <dbReference type="NCBI Taxonomy" id="657642"/>
    <lineage>
        <taxon>Bacteria</taxon>
        <taxon>Pseudomonadati</taxon>
        <taxon>Pseudomonadota</taxon>
        <taxon>Alphaproteobacteria</taxon>
        <taxon>Caulobacterales</taxon>
        <taxon>Caulobacteraceae</taxon>
        <taxon>Brevundimonas</taxon>
    </lineage>
</organism>
<dbReference type="EMBL" id="CP146369">
    <property type="protein sequence ID" value="WWT54827.1"/>
    <property type="molecule type" value="Genomic_DNA"/>
</dbReference>
<protein>
    <submittedName>
        <fullName evidence="1">Uncharacterized protein</fullName>
    </submittedName>
</protein>
<keyword evidence="2" id="KW-1185">Reference proteome</keyword>
<reference evidence="1 2" key="1">
    <citation type="submission" date="2024-02" db="EMBL/GenBank/DDBJ databases">
        <title>Distribution and functional of Brevundimonas-related endobacteria within Verticillium dahliae.</title>
        <authorList>
            <person name="Zeng H."/>
        </authorList>
    </citation>
    <scope>NUCLEOTIDE SEQUENCE [LARGE SCALE GENOMIC DNA]</scope>
    <source>
        <strain evidence="1 2">TRM 44200</strain>
    </source>
</reference>